<dbReference type="RefSeq" id="WP_007365475.1">
    <property type="nucleotide sequence ID" value="NZ_ACLR01000170.1"/>
</dbReference>
<proteinExistence type="predicted"/>
<dbReference type="Proteomes" id="UP000003303">
    <property type="component" value="Unassembled WGS sequence"/>
</dbReference>
<keyword evidence="1" id="KW-0732">Signal</keyword>
<feature type="signal peptide" evidence="1">
    <location>
        <begin position="1"/>
        <end position="21"/>
    </location>
</feature>
<accession>C2MC94</accession>
<dbReference type="Pfam" id="PF14054">
    <property type="entry name" value="DUF4249"/>
    <property type="match status" value="1"/>
</dbReference>
<dbReference type="EMBL" id="ACLR01000170">
    <property type="protein sequence ID" value="EEK16676.1"/>
    <property type="molecule type" value="Genomic_DNA"/>
</dbReference>
<evidence type="ECO:0000313" key="3">
    <source>
        <dbReference type="Proteomes" id="UP000003303"/>
    </source>
</evidence>
<dbReference type="AlphaFoldDB" id="C2MC94"/>
<evidence type="ECO:0000313" key="2">
    <source>
        <dbReference type="EMBL" id="EEK16676.1"/>
    </source>
</evidence>
<dbReference type="InterPro" id="IPR025345">
    <property type="entry name" value="DUF4249"/>
</dbReference>
<evidence type="ECO:0008006" key="4">
    <source>
        <dbReference type="Google" id="ProtNLM"/>
    </source>
</evidence>
<dbReference type="OrthoDB" id="1115009at2"/>
<protein>
    <recommendedName>
        <fullName evidence="4">DUF4249 domain-containing protein</fullName>
    </recommendedName>
</protein>
<name>C2MC94_9PORP</name>
<dbReference type="STRING" id="596327.PORUE0001_0872"/>
<reference evidence="2 3" key="1">
    <citation type="submission" date="2009-04" db="EMBL/GenBank/DDBJ databases">
        <authorList>
            <person name="Sebastian Y."/>
            <person name="Madupu R."/>
            <person name="Durkin A.S."/>
            <person name="Torralba M."/>
            <person name="Methe B."/>
            <person name="Sutton G.G."/>
            <person name="Strausberg R.L."/>
            <person name="Nelson K.E."/>
        </authorList>
    </citation>
    <scope>NUCLEOTIDE SEQUENCE [LARGE SCALE GENOMIC DNA]</scope>
    <source>
        <strain evidence="2 3">60-3</strain>
    </source>
</reference>
<comment type="caution">
    <text evidence="2">The sequence shown here is derived from an EMBL/GenBank/DDBJ whole genome shotgun (WGS) entry which is preliminary data.</text>
</comment>
<gene>
    <name evidence="2" type="ORF">PORUE0001_0872</name>
</gene>
<feature type="chain" id="PRO_5002914833" description="DUF4249 domain-containing protein" evidence="1">
    <location>
        <begin position="22"/>
        <end position="343"/>
    </location>
</feature>
<organism evidence="2 3">
    <name type="scientific">Porphyromonas uenonis 60-3</name>
    <dbReference type="NCBI Taxonomy" id="596327"/>
    <lineage>
        <taxon>Bacteria</taxon>
        <taxon>Pseudomonadati</taxon>
        <taxon>Bacteroidota</taxon>
        <taxon>Bacteroidia</taxon>
        <taxon>Bacteroidales</taxon>
        <taxon>Porphyromonadaceae</taxon>
        <taxon>Porphyromonas</taxon>
    </lineage>
</organism>
<sequence>MRPIQYIQLASSALLITLLTACQTTIPLDLGDNTPRIVINAIATAQQGIDISLSQSKPTGVASPKVEVNYNYDHPDCPYRMTLQVNDQLVPISEVKQYKPQAGDRIAISVEKAGLKTASATTTVPAQPTVGVIAVKKLDKTHRAPYAYNMPGRIDMPDGRYVEVQDYELSIPLQGITKDSYYRIIVEKQAVDPEREFQESPYAWSQEKIDDPRMTQFGNGDLIFESSRGRVMNLLAGSNVSASDCTLKTTLSFATRVCKADGSTDDERTAKGISEYVALRVTVYAITGDLYHYWQTVTAKRYNGLGNTGISEPNLIYNNIHDGLGILGSMATSLRQDLKIITR</sequence>
<dbReference type="PROSITE" id="PS51257">
    <property type="entry name" value="PROKAR_LIPOPROTEIN"/>
    <property type="match status" value="1"/>
</dbReference>
<keyword evidence="3" id="KW-1185">Reference proteome</keyword>
<evidence type="ECO:0000256" key="1">
    <source>
        <dbReference type="SAM" id="SignalP"/>
    </source>
</evidence>